<dbReference type="PROSITE" id="PS51257">
    <property type="entry name" value="PROKAR_LIPOPROTEIN"/>
    <property type="match status" value="1"/>
</dbReference>
<gene>
    <name evidence="1" type="ORF">GMST_09430</name>
</gene>
<organism evidence="1 2">
    <name type="scientific">Geomonas silvestris</name>
    <dbReference type="NCBI Taxonomy" id="2740184"/>
    <lineage>
        <taxon>Bacteria</taxon>
        <taxon>Pseudomonadati</taxon>
        <taxon>Thermodesulfobacteriota</taxon>
        <taxon>Desulfuromonadia</taxon>
        <taxon>Geobacterales</taxon>
        <taxon>Geobacteraceae</taxon>
        <taxon>Geomonas</taxon>
    </lineage>
</organism>
<dbReference type="AlphaFoldDB" id="A0A6V8MF40"/>
<name>A0A6V8MF40_9BACT</name>
<dbReference type="RefSeq" id="WP_183353473.1">
    <property type="nucleotide sequence ID" value="NZ_BLXX01000002.1"/>
</dbReference>
<evidence type="ECO:0008006" key="3">
    <source>
        <dbReference type="Google" id="ProtNLM"/>
    </source>
</evidence>
<comment type="caution">
    <text evidence="1">The sequence shown here is derived from an EMBL/GenBank/DDBJ whole genome shotgun (WGS) entry which is preliminary data.</text>
</comment>
<evidence type="ECO:0000313" key="2">
    <source>
        <dbReference type="Proteomes" id="UP000556026"/>
    </source>
</evidence>
<sequence length="606" mass="63973">MRVGRIFWAAGTVAALTLSGCGGGTAKVTQNSVTGVVADGYLEHAKVFLDLNDDKLYTPGEPTAWTDADGGYTLTGVSAADLRNHAIVVLAEKNTTINHEGSTSTPVSDAYVLSTPPDAPKTAEGKVVITPLTTLIHNQIETNPALSVTAAEAAVKSNLGVAPATSLFDDFVQKKGVSDDYDKLSKVSQVVATAIGNNMTAIQQAAPTANLNDVIKVIVAEVISQLATISTQVDTAGTFSATDIATSTVNIDTSSQAAVDALKDNLTQAGTTTVVSSFQTALGTDGFFSIDRENFSQSQYAYYYGVVKLGASGTNGYALTEDNFTYTYFNPTWTATTNSNNDYALTSSGWGSYDDSASAGTLVFNSDGTATWTLKASGVKQVISVSKIDVAGKPIKMFVKDVSVTTDATFPVGSEAYKMTFIPQSDTYKVWMSGTNYDLTGVASVADMVSHFAVGSDIMLHLGSSMNNTSFGVKFAGSGTSGTAQFYVQNYMTGGQVEQLAMAGTWKIVEPVTSYPVLVLDVPFAYKSQYMSDNPARGIIFALVEGAIRQGGVEYAMVPRDDKGVNFNKTAFTAIKDNFAPVWFTGSPKLAKTAKAAKAAKKFRML</sequence>
<dbReference type="Proteomes" id="UP000556026">
    <property type="component" value="Unassembled WGS sequence"/>
</dbReference>
<keyword evidence="2" id="KW-1185">Reference proteome</keyword>
<dbReference type="EMBL" id="BLXX01000002">
    <property type="protein sequence ID" value="GFO58618.1"/>
    <property type="molecule type" value="Genomic_DNA"/>
</dbReference>
<evidence type="ECO:0000313" key="1">
    <source>
        <dbReference type="EMBL" id="GFO58618.1"/>
    </source>
</evidence>
<reference evidence="2" key="1">
    <citation type="submission" date="2020-06" db="EMBL/GenBank/DDBJ databases">
        <title>Draft genomic sequence of Geomonas sp. Red330.</title>
        <authorList>
            <person name="Itoh H."/>
            <person name="Zhenxing X."/>
            <person name="Ushijima N."/>
            <person name="Masuda Y."/>
            <person name="Shiratori Y."/>
            <person name="Senoo K."/>
        </authorList>
    </citation>
    <scope>NUCLEOTIDE SEQUENCE [LARGE SCALE GENOMIC DNA]</scope>
    <source>
        <strain evidence="2">Red330</strain>
    </source>
</reference>
<accession>A0A6V8MF40</accession>
<protein>
    <recommendedName>
        <fullName evidence="3">Lipoprotein</fullName>
    </recommendedName>
</protein>
<proteinExistence type="predicted"/>